<proteinExistence type="predicted"/>
<evidence type="ECO:0008006" key="3">
    <source>
        <dbReference type="Google" id="ProtNLM"/>
    </source>
</evidence>
<sequence length="576" mass="62693">MSDLGTRSASQVLRTFLPQQTADLRGGIYRVTDWPGAAPLSIDDASVRRRLLREIHLWEQNANDSGFAADLRRQQRLEVVELDTGRGVAVERYPRVWLCPRCKRVGRDHNRPCVCGNSRWGQLHFLGFHECGAVGEPRIPRCPTHDEVELVGTTSTRTSDLRFVCPRCHLQLQKGLGFQQCQGCRQGGLHWNVHKARTAYTPRGMVMVNPARPERMQALGAAGGPAKALDWVLDGMQAHSPTTVTGLPSASELRAQLLANNMAPAMVDVLVQQAAQMGQLAQANASTPLDTAPTNRREAVEQEAVDIALALGEARMTISHLTASPGSMLANRYANDYPAAIQRAGLAGVDLVESFPVLNVMYGYTRGDSDPASCRLVPFRHPKREGYRLLGDLAETEALLVRLDPLRVARWLTARGHGLPGWSPGDEDARQVRAVIAAASDIPGPGDMPATPTVGADILTLVHSYAHRMIRQTAVFAGIDRDALNEYLVPSHLGFFLYASPRGDFVLGGLQSVFETNLDQLLDTVTTAESRCPLDPGCARGAGACSACLHLGETSCRAYNTFLDRRGLFAAGGYLR</sequence>
<dbReference type="RefSeq" id="WP_179714705.1">
    <property type="nucleotide sequence ID" value="NZ_JACBZT010000001.1"/>
</dbReference>
<keyword evidence="2" id="KW-1185">Reference proteome</keyword>
<reference evidence="1 2" key="1">
    <citation type="submission" date="2020-07" db="EMBL/GenBank/DDBJ databases">
        <title>Sequencing the genomes of 1000 actinobacteria strains.</title>
        <authorList>
            <person name="Klenk H.-P."/>
        </authorList>
    </citation>
    <scope>NUCLEOTIDE SEQUENCE [LARGE SCALE GENOMIC DNA]</scope>
    <source>
        <strain evidence="1 2">DSM 104001</strain>
    </source>
</reference>
<gene>
    <name evidence="1" type="ORF">GGQ55_000198</name>
</gene>
<evidence type="ECO:0000313" key="1">
    <source>
        <dbReference type="EMBL" id="NYJ03920.1"/>
    </source>
</evidence>
<organism evidence="1 2">
    <name type="scientific">Petropleomorpha daqingensis</name>
    <dbReference type="NCBI Taxonomy" id="2026353"/>
    <lineage>
        <taxon>Bacteria</taxon>
        <taxon>Bacillati</taxon>
        <taxon>Actinomycetota</taxon>
        <taxon>Actinomycetes</taxon>
        <taxon>Geodermatophilales</taxon>
        <taxon>Geodermatophilaceae</taxon>
        <taxon>Petropleomorpha</taxon>
    </lineage>
</organism>
<evidence type="ECO:0000313" key="2">
    <source>
        <dbReference type="Proteomes" id="UP000541969"/>
    </source>
</evidence>
<name>A0A853C7C2_9ACTN</name>
<accession>A0A853C7C2</accession>
<dbReference type="EMBL" id="JACBZT010000001">
    <property type="protein sequence ID" value="NYJ03920.1"/>
    <property type="molecule type" value="Genomic_DNA"/>
</dbReference>
<comment type="caution">
    <text evidence="1">The sequence shown here is derived from an EMBL/GenBank/DDBJ whole genome shotgun (WGS) entry which is preliminary data.</text>
</comment>
<dbReference type="AlphaFoldDB" id="A0A853C7C2"/>
<protein>
    <recommendedName>
        <fullName evidence="3">DUF1998 domain-containing protein</fullName>
    </recommendedName>
</protein>
<dbReference type="Proteomes" id="UP000541969">
    <property type="component" value="Unassembled WGS sequence"/>
</dbReference>